<feature type="region of interest" description="Disordered" evidence="8">
    <location>
        <begin position="820"/>
        <end position="849"/>
    </location>
</feature>
<dbReference type="GO" id="GO:0000785">
    <property type="term" value="C:chromatin"/>
    <property type="evidence" value="ECO:0007669"/>
    <property type="project" value="TreeGrafter"/>
</dbReference>
<dbReference type="STRING" id="158607.A0A2P5I7Z7"/>
<feature type="region of interest" description="Disordered" evidence="8">
    <location>
        <begin position="333"/>
        <end position="355"/>
    </location>
</feature>
<dbReference type="GO" id="GO:0008270">
    <property type="term" value="F:zinc ion binding"/>
    <property type="evidence" value="ECO:0007669"/>
    <property type="project" value="UniProtKB-KW"/>
</dbReference>
<evidence type="ECO:0000256" key="6">
    <source>
        <dbReference type="ARBA" id="ARBA00023242"/>
    </source>
</evidence>
<dbReference type="Gene3D" id="3.30.160.60">
    <property type="entry name" value="Classic Zinc Finger"/>
    <property type="match status" value="2"/>
</dbReference>
<keyword evidence="11" id="KW-1185">Reference proteome</keyword>
<evidence type="ECO:0000256" key="5">
    <source>
        <dbReference type="ARBA" id="ARBA00022833"/>
    </source>
</evidence>
<feature type="compositionally biased region" description="Low complexity" evidence="8">
    <location>
        <begin position="59"/>
        <end position="68"/>
    </location>
</feature>
<evidence type="ECO:0000256" key="7">
    <source>
        <dbReference type="PROSITE-ProRule" id="PRU00042"/>
    </source>
</evidence>
<evidence type="ECO:0000259" key="9">
    <source>
        <dbReference type="PROSITE" id="PS50157"/>
    </source>
</evidence>
<dbReference type="PROSITE" id="PS00028">
    <property type="entry name" value="ZINC_FINGER_C2H2_1"/>
    <property type="match status" value="1"/>
</dbReference>
<dbReference type="GO" id="GO:0005634">
    <property type="term" value="C:nucleus"/>
    <property type="evidence" value="ECO:0007669"/>
    <property type="project" value="UniProtKB-SubCell"/>
</dbReference>
<dbReference type="SMART" id="SM00355">
    <property type="entry name" value="ZnF_C2H2"/>
    <property type="match status" value="2"/>
</dbReference>
<dbReference type="InParanoid" id="A0A2P5I7Z7"/>
<organism evidence="10 11">
    <name type="scientific">Diaporthe helianthi</name>
    <dbReference type="NCBI Taxonomy" id="158607"/>
    <lineage>
        <taxon>Eukaryota</taxon>
        <taxon>Fungi</taxon>
        <taxon>Dikarya</taxon>
        <taxon>Ascomycota</taxon>
        <taxon>Pezizomycotina</taxon>
        <taxon>Sordariomycetes</taxon>
        <taxon>Sordariomycetidae</taxon>
        <taxon>Diaporthales</taxon>
        <taxon>Diaporthaceae</taxon>
        <taxon>Diaporthe</taxon>
    </lineage>
</organism>
<dbReference type="CDD" id="cd12148">
    <property type="entry name" value="fungal_TF_MHR"/>
    <property type="match status" value="1"/>
</dbReference>
<keyword evidence="4 7" id="KW-0863">Zinc-finger</keyword>
<dbReference type="PANTHER" id="PTHR40626">
    <property type="entry name" value="MIP31509P"/>
    <property type="match status" value="1"/>
</dbReference>
<dbReference type="SUPFAM" id="SSF57667">
    <property type="entry name" value="beta-beta-alpha zinc fingers"/>
    <property type="match status" value="1"/>
</dbReference>
<accession>A0A2P5I7Z7</accession>
<evidence type="ECO:0000256" key="3">
    <source>
        <dbReference type="ARBA" id="ARBA00022737"/>
    </source>
</evidence>
<dbReference type="Proteomes" id="UP000094444">
    <property type="component" value="Unassembled WGS sequence"/>
</dbReference>
<comment type="subcellular location">
    <subcellularLocation>
        <location evidence="1">Nucleus</location>
    </subcellularLocation>
</comment>
<evidence type="ECO:0000256" key="2">
    <source>
        <dbReference type="ARBA" id="ARBA00022723"/>
    </source>
</evidence>
<dbReference type="InterPro" id="IPR051059">
    <property type="entry name" value="VerF-like"/>
</dbReference>
<keyword evidence="6" id="KW-0539">Nucleus</keyword>
<evidence type="ECO:0000313" key="10">
    <source>
        <dbReference type="EMBL" id="POS78628.1"/>
    </source>
</evidence>
<evidence type="ECO:0000313" key="11">
    <source>
        <dbReference type="Proteomes" id="UP000094444"/>
    </source>
</evidence>
<comment type="caution">
    <text evidence="10">The sequence shown here is derived from an EMBL/GenBank/DDBJ whole genome shotgun (WGS) entry which is preliminary data.</text>
</comment>
<evidence type="ECO:0000256" key="1">
    <source>
        <dbReference type="ARBA" id="ARBA00004123"/>
    </source>
</evidence>
<dbReference type="AlphaFoldDB" id="A0A2P5I7Z7"/>
<protein>
    <recommendedName>
        <fullName evidence="9">C2H2-type domain-containing protein</fullName>
    </recommendedName>
</protein>
<feature type="compositionally biased region" description="Polar residues" evidence="8">
    <location>
        <begin position="1"/>
        <end position="39"/>
    </location>
</feature>
<feature type="compositionally biased region" description="Basic and acidic residues" evidence="8">
    <location>
        <begin position="344"/>
        <end position="355"/>
    </location>
</feature>
<proteinExistence type="predicted"/>
<dbReference type="OrthoDB" id="9439903at2759"/>
<feature type="compositionally biased region" description="Low complexity" evidence="8">
    <location>
        <begin position="184"/>
        <end position="202"/>
    </location>
</feature>
<keyword evidence="2" id="KW-0479">Metal-binding</keyword>
<reference evidence="10" key="1">
    <citation type="submission" date="2017-09" db="EMBL/GenBank/DDBJ databases">
        <title>Polyketide synthases of a Diaporthe helianthi virulent isolate.</title>
        <authorList>
            <person name="Baroncelli R."/>
        </authorList>
    </citation>
    <scope>NUCLEOTIDE SEQUENCE [LARGE SCALE GENOMIC DNA]</scope>
    <source>
        <strain evidence="10">7/96</strain>
    </source>
</reference>
<dbReference type="GO" id="GO:0000978">
    <property type="term" value="F:RNA polymerase II cis-regulatory region sequence-specific DNA binding"/>
    <property type="evidence" value="ECO:0007669"/>
    <property type="project" value="InterPro"/>
</dbReference>
<dbReference type="Pfam" id="PF04082">
    <property type="entry name" value="Fungal_trans"/>
    <property type="match status" value="1"/>
</dbReference>
<name>A0A2P5I7Z7_DIAHE</name>
<dbReference type="EMBL" id="MAVT02000172">
    <property type="protein sequence ID" value="POS78628.1"/>
    <property type="molecule type" value="Genomic_DNA"/>
</dbReference>
<evidence type="ECO:0000256" key="4">
    <source>
        <dbReference type="ARBA" id="ARBA00022771"/>
    </source>
</evidence>
<keyword evidence="3" id="KW-0677">Repeat</keyword>
<dbReference type="GO" id="GO:0000981">
    <property type="term" value="F:DNA-binding transcription factor activity, RNA polymerase II-specific"/>
    <property type="evidence" value="ECO:0007669"/>
    <property type="project" value="InterPro"/>
</dbReference>
<dbReference type="PROSITE" id="PS50157">
    <property type="entry name" value="ZINC_FINGER_C2H2_2"/>
    <property type="match status" value="1"/>
</dbReference>
<feature type="region of interest" description="Disordered" evidence="8">
    <location>
        <begin position="1"/>
        <end position="91"/>
    </location>
</feature>
<feature type="domain" description="C2H2-type" evidence="9">
    <location>
        <begin position="213"/>
        <end position="240"/>
    </location>
</feature>
<dbReference type="InterPro" id="IPR007219">
    <property type="entry name" value="XnlR_reg_dom"/>
</dbReference>
<feature type="compositionally biased region" description="Polar residues" evidence="8">
    <location>
        <begin position="333"/>
        <end position="343"/>
    </location>
</feature>
<feature type="region of interest" description="Disordered" evidence="8">
    <location>
        <begin position="446"/>
        <end position="472"/>
    </location>
</feature>
<dbReference type="InterPro" id="IPR036236">
    <property type="entry name" value="Znf_C2H2_sf"/>
</dbReference>
<dbReference type="InterPro" id="IPR013087">
    <property type="entry name" value="Znf_C2H2_type"/>
</dbReference>
<dbReference type="PANTHER" id="PTHR40626:SF12">
    <property type="entry name" value="RFEC"/>
    <property type="match status" value="1"/>
</dbReference>
<keyword evidence="5" id="KW-0862">Zinc</keyword>
<feature type="region of interest" description="Disordered" evidence="8">
    <location>
        <begin position="167"/>
        <end position="204"/>
    </location>
</feature>
<sequence length="985" mass="108432">MEHNHYSSNVINNTTTASYPSHSAISPHHLQNGQNQTLPPLQPHNPAMSMYASHPHTPRTPATPNTPASMGGYAPPPTQPSGRSSYPMMHNPYQHQQSYATSSAMMPQASVSASHPQPIAPAPSPGGRVPPVLRPMPAGGVMPQGGLASPYAQSPMMSQPSILHQENDQPTHVVGSQGRRGILPSAPGRPAAPAPGTAAAKAQIPQKDADGKFPCPHCTKTYLHAKHLKRHMLRHTGDRPYMCVLCRDTFSRSDILKRHFQKCSIRRGNPTGASHLSHPHAHVKKAQQAAAKAAQLGHDGDMMNGMNNVTGNPHMVPFGLIPAADQINHMNDQNQLSRQSSMNRLEDTNGEERRNVPAPVMTASSQQQQQYNGNVPTSMSTNINPQLANYNMSQNQNGVPMFNGGSNHTQQSGLDWQTMFSQQGGAQDTHPVPTSTFPNRQQTALKTEPSLDHSRYVGQPPSDSTSGRFGLSTGGRPLDDATYRYLSNQIINFFYSPGILSTHHNDMNMYFSAENVQHFLGQYAHFHRHFAVLHMPTFDAGKSFTGLIACMCCIGACYSDRLSPSHVRLLTDFLKSALDRDARILSLLNDDSQTGFARRGQEELQALVLLHLLLIWNGTPQQRQAARQVYSRIVLLARKSDLLRVSQGQPLLSALHQPGFNPSTYHPSEFDWYSWVEQEKRNRLMFLIFATDTALGLYFNIAPQFDCMSIQIPLPCDDAAWDGASDARCCAEALGLYGPEAAQIRNVDGTRRAKQPEMHLALNALLHSSYRIQTGTTNLTGKFLLVHGILGLMRRAQIEGSSALNYGQTSSFAQSDWIVHTGHDNGGAPGSANNSGRNTPAEGSMSPQASQAIRTALDKFKQNWDFDIVNQYPPSSRNPRRQGFSKDAIPFYWLANYLLKNTRAGDLEMESEHRFAQVIHLLKAVNNYVRSDGAYRGEELGSVDAIDKDYGATNWTLDMTKLFRPFLDMSESPGVRSANIKMEAA</sequence>
<evidence type="ECO:0000256" key="8">
    <source>
        <dbReference type="SAM" id="MobiDB-lite"/>
    </source>
</evidence>
<gene>
    <name evidence="10" type="ORF">DHEL01_v202977</name>
</gene>
<dbReference type="GO" id="GO:0006351">
    <property type="term" value="P:DNA-templated transcription"/>
    <property type="evidence" value="ECO:0007669"/>
    <property type="project" value="InterPro"/>
</dbReference>